<keyword evidence="3" id="KW-1185">Reference proteome</keyword>
<feature type="compositionally biased region" description="Low complexity" evidence="1">
    <location>
        <begin position="34"/>
        <end position="49"/>
    </location>
</feature>
<reference evidence="4" key="1">
    <citation type="submission" date="2022-11" db="UniProtKB">
        <authorList>
            <consortium name="WormBaseParasite"/>
        </authorList>
    </citation>
    <scope>IDENTIFICATION</scope>
</reference>
<feature type="compositionally biased region" description="Pro residues" evidence="1">
    <location>
        <begin position="140"/>
        <end position="154"/>
    </location>
</feature>
<dbReference type="AlphaFoldDB" id="A0A914XDR4"/>
<feature type="region of interest" description="Disordered" evidence="1">
    <location>
        <begin position="20"/>
        <end position="173"/>
    </location>
</feature>
<proteinExistence type="predicted"/>
<feature type="compositionally biased region" description="Low complexity" evidence="1">
    <location>
        <begin position="89"/>
        <end position="127"/>
    </location>
</feature>
<name>A0A914XDR4_9BILA</name>
<dbReference type="WBParaSite" id="PSAMB.scaffold7560size7445.g30251.t1">
    <property type="protein sequence ID" value="PSAMB.scaffold7560size7445.g30251.t1"/>
    <property type="gene ID" value="PSAMB.scaffold7560size7445.g30251"/>
</dbReference>
<dbReference type="Proteomes" id="UP000887566">
    <property type="component" value="Unplaced"/>
</dbReference>
<evidence type="ECO:0000256" key="2">
    <source>
        <dbReference type="SAM" id="SignalP"/>
    </source>
</evidence>
<evidence type="ECO:0000256" key="1">
    <source>
        <dbReference type="SAM" id="MobiDB-lite"/>
    </source>
</evidence>
<organism evidence="3 4">
    <name type="scientific">Plectus sambesii</name>
    <dbReference type="NCBI Taxonomy" id="2011161"/>
    <lineage>
        <taxon>Eukaryota</taxon>
        <taxon>Metazoa</taxon>
        <taxon>Ecdysozoa</taxon>
        <taxon>Nematoda</taxon>
        <taxon>Chromadorea</taxon>
        <taxon>Plectida</taxon>
        <taxon>Plectina</taxon>
        <taxon>Plectoidea</taxon>
        <taxon>Plectidae</taxon>
        <taxon>Plectus</taxon>
    </lineage>
</organism>
<evidence type="ECO:0000313" key="4">
    <source>
        <dbReference type="WBParaSite" id="PSAMB.scaffold7560size7445.g30251.t1"/>
    </source>
</evidence>
<sequence>MNLRLFSLCLMVSFLLKATSGQDGMGSTGGPSGSSGEPMGSSGGPEPEGSTGGPEGSTGGPEGSTGGPVPEASTGGPEPEASTGGPEPEASTGGPEGSTGESTDGGPIATTPLATPEATTSTASPGTKIHSSSSGATKPVTPPPVTHGTPPPVTQPTVKPTLPPAGEACTVPKVDPRSKMSNFGETLVVPNVTDCLPVCKSNTKFECQAYIWKGPGAGCILYGNIQHGATKLSNSPWTLVDLKCASS</sequence>
<feature type="signal peptide" evidence="2">
    <location>
        <begin position="1"/>
        <end position="21"/>
    </location>
</feature>
<accession>A0A914XDR4</accession>
<evidence type="ECO:0000313" key="3">
    <source>
        <dbReference type="Proteomes" id="UP000887566"/>
    </source>
</evidence>
<protein>
    <submittedName>
        <fullName evidence="4">Apple domain-containing protein</fullName>
    </submittedName>
</protein>
<feature type="chain" id="PRO_5036880126" evidence="2">
    <location>
        <begin position="22"/>
        <end position="247"/>
    </location>
</feature>
<feature type="compositionally biased region" description="Gly residues" evidence="1">
    <location>
        <begin position="50"/>
        <end position="66"/>
    </location>
</feature>
<feature type="compositionally biased region" description="Gly residues" evidence="1">
    <location>
        <begin position="23"/>
        <end position="33"/>
    </location>
</feature>
<keyword evidence="2" id="KW-0732">Signal</keyword>